<dbReference type="EMBL" id="FMUX01000002">
    <property type="protein sequence ID" value="SCX94265.1"/>
    <property type="molecule type" value="Genomic_DNA"/>
</dbReference>
<dbReference type="STRING" id="419481.SAMN05216233_102224"/>
<sequence length="225" mass="23620">MAVLFGSAKTAVKIKGYGDGFLLSVDPKASEDHLLKATIRIFRQLRNLAAGALVQVDAGSWAGSSLWADRLAPVLQDRFAVSGVLPYGEPPESEGAEIIATPSASETQVLTGRVRSGQRVTTERHLVVLGDVNPGGEVVAGGDIYVMGSLRGTAMAGSPGDSTSIVMALDYRPMQLQIGSHVADHHTPGKPGQVVYASVVDGGVVVADYLQENPFAKAPVLTWRT</sequence>
<dbReference type="AlphaFoldDB" id="A0A1G5BVP7"/>
<evidence type="ECO:0000256" key="4">
    <source>
        <dbReference type="ARBA" id="ARBA00023306"/>
    </source>
</evidence>
<dbReference type="SUPFAM" id="SSF63848">
    <property type="entry name" value="Cell-division inhibitor MinC, C-terminal domain"/>
    <property type="match status" value="1"/>
</dbReference>
<comment type="function">
    <text evidence="5 6">Cell division inhibitor that blocks the formation of polar Z ring septums. Rapidly oscillates between the poles of the cell to destabilize FtsZ filaments that have formed before they mature into polar Z rings. Prevents FtsZ polymerization.</text>
</comment>
<comment type="similarity">
    <text evidence="1 6">Belongs to the MinC family.</text>
</comment>
<dbReference type="RefSeq" id="WP_175469489.1">
    <property type="nucleotide sequence ID" value="NZ_FMUX01000002.1"/>
</dbReference>
<dbReference type="Pfam" id="PF03775">
    <property type="entry name" value="MinC_C"/>
    <property type="match status" value="1"/>
</dbReference>
<dbReference type="InterPro" id="IPR016098">
    <property type="entry name" value="CAP/MinC_C"/>
</dbReference>
<keyword evidence="3 6" id="KW-0717">Septation</keyword>
<dbReference type="GO" id="GO:0000902">
    <property type="term" value="P:cell morphogenesis"/>
    <property type="evidence" value="ECO:0007669"/>
    <property type="project" value="InterPro"/>
</dbReference>
<dbReference type="HAMAP" id="MF_00267">
    <property type="entry name" value="MinC"/>
    <property type="match status" value="1"/>
</dbReference>
<dbReference type="PANTHER" id="PTHR34108:SF1">
    <property type="entry name" value="SEPTUM SITE-DETERMINING PROTEIN MINC"/>
    <property type="match status" value="1"/>
</dbReference>
<keyword evidence="4 6" id="KW-0131">Cell cycle</keyword>
<protein>
    <recommendedName>
        <fullName evidence="6">Probable septum site-determining protein MinC</fullName>
    </recommendedName>
</protein>
<gene>
    <name evidence="6" type="primary">minC</name>
    <name evidence="8" type="ORF">SAMN05216233_102224</name>
</gene>
<dbReference type="Gene3D" id="2.160.20.70">
    <property type="match status" value="1"/>
</dbReference>
<evidence type="ECO:0000313" key="8">
    <source>
        <dbReference type="EMBL" id="SCX94265.1"/>
    </source>
</evidence>
<dbReference type="GO" id="GO:1901891">
    <property type="term" value="P:regulation of cell septum assembly"/>
    <property type="evidence" value="ECO:0007669"/>
    <property type="project" value="InterPro"/>
</dbReference>
<keyword evidence="9" id="KW-1185">Reference proteome</keyword>
<evidence type="ECO:0000256" key="3">
    <source>
        <dbReference type="ARBA" id="ARBA00023210"/>
    </source>
</evidence>
<proteinExistence type="inferred from homology"/>
<accession>A0A1G5BVP7</accession>
<evidence type="ECO:0000256" key="1">
    <source>
        <dbReference type="ARBA" id="ARBA00006291"/>
    </source>
</evidence>
<evidence type="ECO:0000259" key="7">
    <source>
        <dbReference type="Pfam" id="PF03775"/>
    </source>
</evidence>
<feature type="domain" description="Septum formation inhibitor MinC C-terminal" evidence="7">
    <location>
        <begin position="110"/>
        <end position="195"/>
    </location>
</feature>
<dbReference type="PANTHER" id="PTHR34108">
    <property type="entry name" value="SEPTUM SITE-DETERMINING PROTEIN MINC"/>
    <property type="match status" value="1"/>
</dbReference>
<evidence type="ECO:0000256" key="5">
    <source>
        <dbReference type="ARBA" id="ARBA00025606"/>
    </source>
</evidence>
<dbReference type="InterPro" id="IPR036145">
    <property type="entry name" value="MinC_C_sf"/>
</dbReference>
<dbReference type="InterPro" id="IPR013033">
    <property type="entry name" value="MinC"/>
</dbReference>
<evidence type="ECO:0000313" key="9">
    <source>
        <dbReference type="Proteomes" id="UP000198870"/>
    </source>
</evidence>
<dbReference type="Proteomes" id="UP000198870">
    <property type="component" value="Unassembled WGS sequence"/>
</dbReference>
<dbReference type="GO" id="GO:0000917">
    <property type="term" value="P:division septum assembly"/>
    <property type="evidence" value="ECO:0007669"/>
    <property type="project" value="UniProtKB-KW"/>
</dbReference>
<reference evidence="8 9" key="1">
    <citation type="submission" date="2016-10" db="EMBL/GenBank/DDBJ databases">
        <authorList>
            <person name="de Groot N.N."/>
        </authorList>
    </citation>
    <scope>NUCLEOTIDE SEQUENCE [LARGE SCALE GENOMIC DNA]</scope>
    <source>
        <strain evidence="8 9">AA1</strain>
    </source>
</reference>
<evidence type="ECO:0000256" key="2">
    <source>
        <dbReference type="ARBA" id="ARBA00022618"/>
    </source>
</evidence>
<name>A0A1G5BVP7_9BACT</name>
<comment type="subunit">
    <text evidence="6">Interacts with MinD and FtsZ.</text>
</comment>
<keyword evidence="2 6" id="KW-0132">Cell division</keyword>
<dbReference type="InterPro" id="IPR005526">
    <property type="entry name" value="Septum_form_inhib_MinC_C"/>
</dbReference>
<evidence type="ECO:0000256" key="6">
    <source>
        <dbReference type="HAMAP-Rule" id="MF_00267"/>
    </source>
</evidence>
<organism evidence="8 9">
    <name type="scientific">Desulfoluna spongiiphila</name>
    <dbReference type="NCBI Taxonomy" id="419481"/>
    <lineage>
        <taxon>Bacteria</taxon>
        <taxon>Pseudomonadati</taxon>
        <taxon>Thermodesulfobacteriota</taxon>
        <taxon>Desulfobacteria</taxon>
        <taxon>Desulfobacterales</taxon>
        <taxon>Desulfolunaceae</taxon>
        <taxon>Desulfoluna</taxon>
    </lineage>
</organism>